<keyword evidence="4" id="KW-1185">Reference proteome</keyword>
<dbReference type="EMBL" id="CAEKKB010000006">
    <property type="protein sequence ID" value="CAB4313963.1"/>
    <property type="molecule type" value="Genomic_DNA"/>
</dbReference>
<reference evidence="4" key="1">
    <citation type="journal article" date="2020" name="Genome Biol.">
        <title>Gamete binning: chromosome-level and haplotype-resolved genome assembly enabled by high-throughput single-cell sequencing of gamete genomes.</title>
        <authorList>
            <person name="Campoy J.A."/>
            <person name="Sun H."/>
            <person name="Goel M."/>
            <person name="Jiao W.-B."/>
            <person name="Folz-Donahue K."/>
            <person name="Wang N."/>
            <person name="Rubio M."/>
            <person name="Liu C."/>
            <person name="Kukat C."/>
            <person name="Ruiz D."/>
            <person name="Huettel B."/>
            <person name="Schneeberger K."/>
        </authorList>
    </citation>
    <scope>NUCLEOTIDE SEQUENCE [LARGE SCALE GENOMIC DNA]</scope>
    <source>
        <strain evidence="4">cv. Rojo Pasion</strain>
    </source>
</reference>
<sequence length="71" mass="7999">MVFAMVWLDRIQPCAHGLGHQIFGKSWAVKLGSEALGWAFSSGKWGWAFVEVEIFQAFISLRMGLAVWQDV</sequence>
<reference evidence="1 3" key="2">
    <citation type="submission" date="2020-05" db="EMBL/GenBank/DDBJ databases">
        <authorList>
            <person name="Campoy J."/>
            <person name="Schneeberger K."/>
            <person name="Spophaly S."/>
        </authorList>
    </citation>
    <scope>NUCLEOTIDE SEQUENCE [LARGE SCALE GENOMIC DNA]</scope>
    <source>
        <strain evidence="1">PruArmRojPasFocal</strain>
    </source>
</reference>
<evidence type="ECO:0000313" key="2">
    <source>
        <dbReference type="EMBL" id="CAB4313963.1"/>
    </source>
</evidence>
<organism evidence="1 3">
    <name type="scientific">Prunus armeniaca</name>
    <name type="common">Apricot</name>
    <name type="synonym">Armeniaca vulgaris</name>
    <dbReference type="NCBI Taxonomy" id="36596"/>
    <lineage>
        <taxon>Eukaryota</taxon>
        <taxon>Viridiplantae</taxon>
        <taxon>Streptophyta</taxon>
        <taxon>Embryophyta</taxon>
        <taxon>Tracheophyta</taxon>
        <taxon>Spermatophyta</taxon>
        <taxon>Magnoliopsida</taxon>
        <taxon>eudicotyledons</taxon>
        <taxon>Gunneridae</taxon>
        <taxon>Pentapetalae</taxon>
        <taxon>rosids</taxon>
        <taxon>fabids</taxon>
        <taxon>Rosales</taxon>
        <taxon>Rosaceae</taxon>
        <taxon>Amygdaloideae</taxon>
        <taxon>Amygdaleae</taxon>
        <taxon>Prunus</taxon>
    </lineage>
</organism>
<dbReference type="EMBL" id="CAEKDK010000006">
    <property type="protein sequence ID" value="CAB4283606.1"/>
    <property type="molecule type" value="Genomic_DNA"/>
</dbReference>
<proteinExistence type="predicted"/>
<evidence type="ECO:0000313" key="3">
    <source>
        <dbReference type="Proteomes" id="UP000507222"/>
    </source>
</evidence>
<evidence type="ECO:0000313" key="4">
    <source>
        <dbReference type="Proteomes" id="UP000507245"/>
    </source>
</evidence>
<accession>A0A6J5V3X7</accession>
<dbReference type="AlphaFoldDB" id="A0A6J5V3X7"/>
<gene>
    <name evidence="1" type="ORF">CURHAP_LOCUS38436</name>
    <name evidence="2" type="ORF">ORAREDHAP_LOCUS37781</name>
</gene>
<evidence type="ECO:0000313" key="1">
    <source>
        <dbReference type="EMBL" id="CAB4283606.1"/>
    </source>
</evidence>
<dbReference type="Proteomes" id="UP000507245">
    <property type="component" value="Unassembled WGS sequence"/>
</dbReference>
<name>A0A6J5V3X7_PRUAR</name>
<dbReference type="Proteomes" id="UP000507222">
    <property type="component" value="Unassembled WGS sequence"/>
</dbReference>
<protein>
    <submittedName>
        <fullName evidence="1">Uncharacterized protein</fullName>
    </submittedName>
</protein>